<evidence type="ECO:0000256" key="9">
    <source>
        <dbReference type="SAM" id="Phobius"/>
    </source>
</evidence>
<evidence type="ECO:0000256" key="5">
    <source>
        <dbReference type="ARBA" id="ARBA00022679"/>
    </source>
</evidence>
<keyword evidence="9" id="KW-0472">Membrane</keyword>
<dbReference type="InterPro" id="IPR004358">
    <property type="entry name" value="Sig_transdc_His_kin-like_C"/>
</dbReference>
<keyword evidence="9" id="KW-1133">Transmembrane helix</keyword>
<proteinExistence type="predicted"/>
<keyword evidence="7" id="KW-0902">Two-component regulatory system</keyword>
<dbReference type="InterPro" id="IPR003661">
    <property type="entry name" value="HisK_dim/P_dom"/>
</dbReference>
<gene>
    <name evidence="11" type="ORF">SAMN02745229_02515</name>
</gene>
<keyword evidence="4" id="KW-0597">Phosphoprotein</keyword>
<dbReference type="Proteomes" id="UP000184278">
    <property type="component" value="Unassembled WGS sequence"/>
</dbReference>
<dbReference type="InterPro" id="IPR005467">
    <property type="entry name" value="His_kinase_dom"/>
</dbReference>
<dbReference type="GO" id="GO:0005886">
    <property type="term" value="C:plasma membrane"/>
    <property type="evidence" value="ECO:0007669"/>
    <property type="project" value="TreeGrafter"/>
</dbReference>
<evidence type="ECO:0000256" key="8">
    <source>
        <dbReference type="SAM" id="MobiDB-lite"/>
    </source>
</evidence>
<dbReference type="AlphaFoldDB" id="A0A1M5ZPB6"/>
<dbReference type="GeneID" id="89507889"/>
<dbReference type="GO" id="GO:0000155">
    <property type="term" value="F:phosphorelay sensor kinase activity"/>
    <property type="evidence" value="ECO:0007669"/>
    <property type="project" value="InterPro"/>
</dbReference>
<dbReference type="PANTHER" id="PTHR45453">
    <property type="entry name" value="PHOSPHATE REGULON SENSOR PROTEIN PHOR"/>
    <property type="match status" value="1"/>
</dbReference>
<dbReference type="Pfam" id="PF00512">
    <property type="entry name" value="HisKA"/>
    <property type="match status" value="1"/>
</dbReference>
<evidence type="ECO:0000313" key="12">
    <source>
        <dbReference type="Proteomes" id="UP000184278"/>
    </source>
</evidence>
<dbReference type="CDD" id="cd00082">
    <property type="entry name" value="HisKA"/>
    <property type="match status" value="1"/>
</dbReference>
<evidence type="ECO:0000256" key="2">
    <source>
        <dbReference type="ARBA" id="ARBA00004370"/>
    </source>
</evidence>
<dbReference type="PROSITE" id="PS50109">
    <property type="entry name" value="HIS_KIN"/>
    <property type="match status" value="1"/>
</dbReference>
<accession>A0A1M5ZPB6</accession>
<evidence type="ECO:0000256" key="3">
    <source>
        <dbReference type="ARBA" id="ARBA00012438"/>
    </source>
</evidence>
<dbReference type="Pfam" id="PF02518">
    <property type="entry name" value="HATPase_c"/>
    <property type="match status" value="1"/>
</dbReference>
<dbReference type="EC" id="2.7.13.3" evidence="3"/>
<dbReference type="SMART" id="SM00388">
    <property type="entry name" value="HisKA"/>
    <property type="match status" value="1"/>
</dbReference>
<comment type="subcellular location">
    <subcellularLocation>
        <location evidence="2">Membrane</location>
    </subcellularLocation>
</comment>
<dbReference type="PANTHER" id="PTHR45453:SF1">
    <property type="entry name" value="PHOSPHATE REGULON SENSOR PROTEIN PHOR"/>
    <property type="match status" value="1"/>
</dbReference>
<dbReference type="FunFam" id="3.30.565.10:FF:000006">
    <property type="entry name" value="Sensor histidine kinase WalK"/>
    <property type="match status" value="1"/>
</dbReference>
<dbReference type="SUPFAM" id="SSF55874">
    <property type="entry name" value="ATPase domain of HSP90 chaperone/DNA topoisomerase II/histidine kinase"/>
    <property type="match status" value="1"/>
</dbReference>
<dbReference type="InterPro" id="IPR003594">
    <property type="entry name" value="HATPase_dom"/>
</dbReference>
<evidence type="ECO:0000256" key="7">
    <source>
        <dbReference type="ARBA" id="ARBA00023012"/>
    </source>
</evidence>
<dbReference type="Gene3D" id="3.30.565.10">
    <property type="entry name" value="Histidine kinase-like ATPase, C-terminal domain"/>
    <property type="match status" value="1"/>
</dbReference>
<dbReference type="PRINTS" id="PR00344">
    <property type="entry name" value="BCTRLSENSOR"/>
</dbReference>
<dbReference type="OrthoDB" id="9813151at2"/>
<dbReference type="InterPro" id="IPR036097">
    <property type="entry name" value="HisK_dim/P_sf"/>
</dbReference>
<dbReference type="EMBL" id="FQXK01000021">
    <property type="protein sequence ID" value="SHI26044.1"/>
    <property type="molecule type" value="Genomic_DNA"/>
</dbReference>
<name>A0A1M5ZPB6_BUTFI</name>
<sequence length="454" mass="50342">MVSKLRRKFVITAMSALLVILVVLIGVINISNFVEVTKSADELLTILADNDGNFPDMNPAFDQGKNDSGSPDKKQDDLENSEDVAAPDNDSGSALPPAPKDEELKRDIYYYTKSIEAPFSTRYFWVRFDTTGEITQIDTSHIALISEDTAGEMAQSIYEDSGTKGYKSSYRYYVTQSENGDTMILFKDCSSDLYNAVRLLRNTFMLMLVCLLAMFILVWTMSGHAVSPVVESLEKQKQFITDAGHELKTPLAVISANIDVIELDNGKSEWTKSIKNQVNRMAELVKNMLTLTRMEEESVKTVFSDIDLSSILAEASNSFSAVADASNKKYTVDIEKGVHIKGDRNSITQLASLLIDNAMKYSSENGEVNISMHQGKHVEFEVRNTCDNIPEGNLDKLFDRFYRADTSRSRKSGGYGIGLSVARAIAISHGGNIEALRDGDHVIRFVVKLPKGKA</sequence>
<evidence type="ECO:0000259" key="10">
    <source>
        <dbReference type="PROSITE" id="PS50109"/>
    </source>
</evidence>
<dbReference type="GO" id="GO:0004721">
    <property type="term" value="F:phosphoprotein phosphatase activity"/>
    <property type="evidence" value="ECO:0007669"/>
    <property type="project" value="TreeGrafter"/>
</dbReference>
<keyword evidence="12" id="KW-1185">Reference proteome</keyword>
<feature type="domain" description="Histidine kinase" evidence="10">
    <location>
        <begin position="242"/>
        <end position="453"/>
    </location>
</feature>
<dbReference type="GO" id="GO:0016036">
    <property type="term" value="P:cellular response to phosphate starvation"/>
    <property type="evidence" value="ECO:0007669"/>
    <property type="project" value="TreeGrafter"/>
</dbReference>
<feature type="region of interest" description="Disordered" evidence="8">
    <location>
        <begin position="56"/>
        <end position="100"/>
    </location>
</feature>
<protein>
    <recommendedName>
        <fullName evidence="3">histidine kinase</fullName>
        <ecNumber evidence="3">2.7.13.3</ecNumber>
    </recommendedName>
</protein>
<evidence type="ECO:0000256" key="4">
    <source>
        <dbReference type="ARBA" id="ARBA00022553"/>
    </source>
</evidence>
<dbReference type="Gene3D" id="1.10.287.130">
    <property type="match status" value="1"/>
</dbReference>
<dbReference type="SMART" id="SM00387">
    <property type="entry name" value="HATPase_c"/>
    <property type="match status" value="1"/>
</dbReference>
<dbReference type="InterPro" id="IPR036890">
    <property type="entry name" value="HATPase_C_sf"/>
</dbReference>
<organism evidence="11 12">
    <name type="scientific">Butyrivibrio fibrisolvens DSM 3071</name>
    <dbReference type="NCBI Taxonomy" id="1121131"/>
    <lineage>
        <taxon>Bacteria</taxon>
        <taxon>Bacillati</taxon>
        <taxon>Bacillota</taxon>
        <taxon>Clostridia</taxon>
        <taxon>Lachnospirales</taxon>
        <taxon>Lachnospiraceae</taxon>
        <taxon>Butyrivibrio</taxon>
    </lineage>
</organism>
<keyword evidence="9" id="KW-0812">Transmembrane</keyword>
<dbReference type="SUPFAM" id="SSF47384">
    <property type="entry name" value="Homodimeric domain of signal transducing histidine kinase"/>
    <property type="match status" value="1"/>
</dbReference>
<evidence type="ECO:0000313" key="11">
    <source>
        <dbReference type="EMBL" id="SHI26044.1"/>
    </source>
</evidence>
<feature type="transmembrane region" description="Helical" evidence="9">
    <location>
        <begin position="9"/>
        <end position="30"/>
    </location>
</feature>
<dbReference type="InterPro" id="IPR050351">
    <property type="entry name" value="BphY/WalK/GraS-like"/>
</dbReference>
<keyword evidence="5" id="KW-0808">Transferase</keyword>
<dbReference type="STRING" id="1121131.SAMN02745229_02515"/>
<comment type="catalytic activity">
    <reaction evidence="1">
        <text>ATP + protein L-histidine = ADP + protein N-phospho-L-histidine.</text>
        <dbReference type="EC" id="2.7.13.3"/>
    </reaction>
</comment>
<dbReference type="RefSeq" id="WP_073388282.1">
    <property type="nucleotide sequence ID" value="NZ_FQXK01000021.1"/>
</dbReference>
<evidence type="ECO:0000256" key="6">
    <source>
        <dbReference type="ARBA" id="ARBA00022777"/>
    </source>
</evidence>
<evidence type="ECO:0000256" key="1">
    <source>
        <dbReference type="ARBA" id="ARBA00000085"/>
    </source>
</evidence>
<feature type="transmembrane region" description="Helical" evidence="9">
    <location>
        <begin position="199"/>
        <end position="219"/>
    </location>
</feature>
<reference evidence="12" key="1">
    <citation type="submission" date="2016-11" db="EMBL/GenBank/DDBJ databases">
        <authorList>
            <person name="Varghese N."/>
            <person name="Submissions S."/>
        </authorList>
    </citation>
    <scope>NUCLEOTIDE SEQUENCE [LARGE SCALE GENOMIC DNA]</scope>
    <source>
        <strain evidence="12">DSM 3071</strain>
    </source>
</reference>
<keyword evidence="6" id="KW-0418">Kinase</keyword>